<evidence type="ECO:0000313" key="3">
    <source>
        <dbReference type="EMBL" id="GIG48564.1"/>
    </source>
</evidence>
<keyword evidence="2" id="KW-0472">Membrane</keyword>
<keyword evidence="2" id="KW-1133">Transmembrane helix</keyword>
<evidence type="ECO:0000256" key="1">
    <source>
        <dbReference type="SAM" id="MobiDB-lite"/>
    </source>
</evidence>
<gene>
    <name evidence="3" type="ORF">Dsi01nite_066050</name>
</gene>
<feature type="region of interest" description="Disordered" evidence="1">
    <location>
        <begin position="249"/>
        <end position="273"/>
    </location>
</feature>
<dbReference type="EMBL" id="BONQ01000106">
    <property type="protein sequence ID" value="GIG48564.1"/>
    <property type="molecule type" value="Genomic_DNA"/>
</dbReference>
<protein>
    <recommendedName>
        <fullName evidence="5">Caspase domain-containing protein</fullName>
    </recommendedName>
</protein>
<sequence length="1154" mass="121602">MQIAMSDAEPPAHLPDPLKSRAVLIGTASYEHLEDLPSVANNLSDMRAALTDPELWGLSPAHCQVLADPEEPRLVLEAISAAAQAATDALVVYFTGHGLLMGLELFLGLRPSRTGQRHSAVPYDEIRHEVVDATCYNKVVILDCCYSGRALKGHMTDAIELGDLAGIDGTYLMTATTETAIALAPPGERHTAFSGALIDRLVHGVPDGPDLLDMQTLYYNVRNDLVQRARPRPQQRNRNDGARIALARNRARQQHRTRPAHHAAPPAPAPPDWVRSLLSAAPARICAQIADLRRTDRGADVSALLSAVGRRRDPQGVVAVVGELQELGDVASWQAVLEAAASRSPADVCKVVATFRALDQPQPADTVLERAAAVSVDTAAGLAQLLTGAAADLRLVLDAALAAAQGRDLLLDLVGALWAAGLRDDVDGMLQRGTARMSPEQTLQIADELRSVGQDQSAFGLYPAAAALLAEREADTIARLVASMVQAGRSAEAELIVVAAVAARRTAVELAELAMTLSAVGQGQLADQALAQAGRMDADDDILDAVVMLVSAGHEDAALRMSHAAAADRSAARTVALVRALRERGRPLDARTVLLRVGLGLPLPKLIVLAALADEADRRLLVDLVLDRGPEALSELVHHAIINDGAAVLDLLARRLSADGPNGILAALGGLRSRLPPGEGGALLAPAVRGLSAADREAFAVALAGRDPRSVAWTLSGLAVDSSDAFAAVSDAVLRALTIDRLVDLADALQADSGVVTTPITHDLALEVVDTIAGRPAPLSSVALVRLIWAEDPVARRAAWWIADRLTTPETEVTLGGAADAMPHDASRSSQYAWLRAPFRGSATLRKIVGRVGYLLNTMDPADAPAAGGELDPRIVVGIFVYFEQFDGTDLRASGSPVGQLVRGLAKASGHLGTGSVAPSTLRKAFAVHAQRDEERARSAAITICVAGSRRAALPRLLATLPTAVLTECACQVYAGRLPDGSAALFWRTVADLPRASDARVLRNLFGVIAGLLAIGLFLTGAVSVLGNLVGHRDHTPVWMLIVATGLPVLAVSGHLAERTASWRSNHTDMILGLTISTWVISGLAVLVVGLHAAAELITWPVLLGAAGLLAATITTAAISTRLQTRAAENPCRTILERDKRLHPRDLTLREVTP</sequence>
<dbReference type="InterPro" id="IPR029030">
    <property type="entry name" value="Caspase-like_dom_sf"/>
</dbReference>
<feature type="transmembrane region" description="Helical" evidence="2">
    <location>
        <begin position="1097"/>
        <end position="1119"/>
    </location>
</feature>
<organism evidence="3 4">
    <name type="scientific">Dactylosporangium siamense</name>
    <dbReference type="NCBI Taxonomy" id="685454"/>
    <lineage>
        <taxon>Bacteria</taxon>
        <taxon>Bacillati</taxon>
        <taxon>Actinomycetota</taxon>
        <taxon>Actinomycetes</taxon>
        <taxon>Micromonosporales</taxon>
        <taxon>Micromonosporaceae</taxon>
        <taxon>Dactylosporangium</taxon>
    </lineage>
</organism>
<keyword evidence="2" id="KW-0812">Transmembrane</keyword>
<name>A0A919UAI7_9ACTN</name>
<feature type="transmembrane region" description="Helical" evidence="2">
    <location>
        <begin position="1038"/>
        <end position="1058"/>
    </location>
</feature>
<evidence type="ECO:0008006" key="5">
    <source>
        <dbReference type="Google" id="ProtNLM"/>
    </source>
</evidence>
<comment type="caution">
    <text evidence="3">The sequence shown here is derived from an EMBL/GenBank/DDBJ whole genome shotgun (WGS) entry which is preliminary data.</text>
</comment>
<feature type="compositionally biased region" description="Basic residues" evidence="1">
    <location>
        <begin position="249"/>
        <end position="261"/>
    </location>
</feature>
<feature type="transmembrane region" description="Helical" evidence="2">
    <location>
        <begin position="1070"/>
        <end position="1091"/>
    </location>
</feature>
<dbReference type="Proteomes" id="UP000660611">
    <property type="component" value="Unassembled WGS sequence"/>
</dbReference>
<feature type="transmembrane region" description="Helical" evidence="2">
    <location>
        <begin position="1005"/>
        <end position="1026"/>
    </location>
</feature>
<dbReference type="NCBIfam" id="NF047832">
    <property type="entry name" value="caspase_w_EACC1"/>
    <property type="match status" value="1"/>
</dbReference>
<dbReference type="AlphaFoldDB" id="A0A919UAI7"/>
<accession>A0A919UAI7</accession>
<proteinExistence type="predicted"/>
<reference evidence="3" key="1">
    <citation type="submission" date="2021-01" db="EMBL/GenBank/DDBJ databases">
        <title>Whole genome shotgun sequence of Dactylosporangium siamense NBRC 106093.</title>
        <authorList>
            <person name="Komaki H."/>
            <person name="Tamura T."/>
        </authorList>
    </citation>
    <scope>NUCLEOTIDE SEQUENCE</scope>
    <source>
        <strain evidence="3">NBRC 106093</strain>
    </source>
</reference>
<dbReference type="SUPFAM" id="SSF52129">
    <property type="entry name" value="Caspase-like"/>
    <property type="match status" value="1"/>
</dbReference>
<evidence type="ECO:0000313" key="4">
    <source>
        <dbReference type="Proteomes" id="UP000660611"/>
    </source>
</evidence>
<evidence type="ECO:0000256" key="2">
    <source>
        <dbReference type="SAM" id="Phobius"/>
    </source>
</evidence>
<dbReference type="Gene3D" id="3.40.50.1460">
    <property type="match status" value="1"/>
</dbReference>
<keyword evidence="4" id="KW-1185">Reference proteome</keyword>
<dbReference type="RefSeq" id="WP_203850268.1">
    <property type="nucleotide sequence ID" value="NZ_BAAAVW010000003.1"/>
</dbReference>